<keyword evidence="1" id="KW-0812">Transmembrane</keyword>
<feature type="transmembrane region" description="Helical" evidence="1">
    <location>
        <begin position="12"/>
        <end position="29"/>
    </location>
</feature>
<organism evidence="2 3">
    <name type="scientific">Kalanchoe fedtschenkoi</name>
    <name type="common">Lavender scallops</name>
    <name type="synonym">South American air plant</name>
    <dbReference type="NCBI Taxonomy" id="63787"/>
    <lineage>
        <taxon>Eukaryota</taxon>
        <taxon>Viridiplantae</taxon>
        <taxon>Streptophyta</taxon>
        <taxon>Embryophyta</taxon>
        <taxon>Tracheophyta</taxon>
        <taxon>Spermatophyta</taxon>
        <taxon>Magnoliopsida</taxon>
        <taxon>eudicotyledons</taxon>
        <taxon>Gunneridae</taxon>
        <taxon>Pentapetalae</taxon>
        <taxon>Saxifragales</taxon>
        <taxon>Crassulaceae</taxon>
        <taxon>Kalanchoe</taxon>
    </lineage>
</organism>
<keyword evidence="1" id="KW-0472">Membrane</keyword>
<evidence type="ECO:0000313" key="2">
    <source>
        <dbReference type="EnsemblPlants" id="Kaladp0095s0633.1.v1.1.CDS.1"/>
    </source>
</evidence>
<dbReference type="EnsemblPlants" id="Kaladp0095s0633.1.v1.1">
    <property type="protein sequence ID" value="Kaladp0095s0633.1.v1.1.CDS.1"/>
    <property type="gene ID" value="Kaladp0095s0633.v1.1"/>
</dbReference>
<evidence type="ECO:0000313" key="3">
    <source>
        <dbReference type="Proteomes" id="UP000594263"/>
    </source>
</evidence>
<proteinExistence type="predicted"/>
<evidence type="ECO:0000256" key="1">
    <source>
        <dbReference type="SAM" id="Phobius"/>
    </source>
</evidence>
<dbReference type="AlphaFoldDB" id="A0A7N0V1G2"/>
<protein>
    <submittedName>
        <fullName evidence="2">Uncharacterized protein</fullName>
    </submittedName>
</protein>
<reference evidence="2" key="1">
    <citation type="submission" date="2021-01" db="UniProtKB">
        <authorList>
            <consortium name="EnsemblPlants"/>
        </authorList>
    </citation>
    <scope>IDENTIFICATION</scope>
</reference>
<sequence length="50" mass="5689">MRMEKNSCTSHYLIMIGHYSLALNIIHLGQNVLSIRSRLIIFFGIGESIP</sequence>
<name>A0A7N0V1G2_KALFE</name>
<accession>A0A7N0V1G2</accession>
<keyword evidence="3" id="KW-1185">Reference proteome</keyword>
<keyword evidence="1" id="KW-1133">Transmembrane helix</keyword>
<dbReference type="Proteomes" id="UP000594263">
    <property type="component" value="Unplaced"/>
</dbReference>
<dbReference type="Gramene" id="Kaladp0095s0633.1.v1.1">
    <property type="protein sequence ID" value="Kaladp0095s0633.1.v1.1.CDS.1"/>
    <property type="gene ID" value="Kaladp0095s0633.v1.1"/>
</dbReference>